<reference evidence="4" key="1">
    <citation type="journal article" date="2014" name="Genome Announc.">
        <title>Draft Genome Sequences of Marine Flavobacterium Nonlabens Strains NR17, NR24, NR27, NR32, NR33, and Ara13.</title>
        <authorList>
            <person name="Nakanishi M."/>
            <person name="Meirelles P."/>
            <person name="Suzuki R."/>
            <person name="Takatani N."/>
            <person name="Mino S."/>
            <person name="Suda W."/>
            <person name="Oshima K."/>
            <person name="Hattori M."/>
            <person name="Ohkuma M."/>
            <person name="Hosokawa M."/>
            <person name="Miyashita K."/>
            <person name="Thompson F.L."/>
            <person name="Niwa A."/>
            <person name="Sawabe T."/>
            <person name="Sawabe T."/>
        </authorList>
    </citation>
    <scope>NUCLEOTIDE SEQUENCE [LARGE SCALE GENOMIC DNA]</scope>
    <source>
        <strain evidence="4">JCM 19294</strain>
    </source>
</reference>
<dbReference type="AlphaFoldDB" id="A0A090Q4V1"/>
<dbReference type="EMBL" id="BBML01000009">
    <property type="protein sequence ID" value="GAK98119.1"/>
    <property type="molecule type" value="Genomic_DNA"/>
</dbReference>
<dbReference type="eggNOG" id="COG0457">
    <property type="taxonomic scope" value="Bacteria"/>
</dbReference>
<evidence type="ECO:0000259" key="1">
    <source>
        <dbReference type="Pfam" id="PF01841"/>
    </source>
</evidence>
<proteinExistence type="predicted"/>
<protein>
    <submittedName>
        <fullName evidence="4">Transglutaminase-like enzyme</fullName>
    </submittedName>
</protein>
<evidence type="ECO:0000313" key="5">
    <source>
        <dbReference type="Proteomes" id="UP000029221"/>
    </source>
</evidence>
<sequence>MVAQGALAQNPTITSTSKSLLNNNRAKALTTSKKLKKNNIEEAFLRKLTETENGQIDNEYEFLESFIKLPGFEPYLYAGWDSNIFLGDYRDEGFSPAKLKVLKKIKALNTNDVTIRDGYKYVQSLVLNNLKEFDDRQDIKQSIPTVENWEFVGPFENLNESGMDIQYEPELQAVSANGFDTKGNGIVNWYKPNLIKDRPYFFFVNHDEYGDKVSYAQTFINSDKDQRVTMSLGRGGLIKVFVNDALAFESDEDVQTEMDANRFKVSLKKGVNRILIKMASSDTNYFMLRFMDDENNILPLNGDLSNKSYTKQTVSDINPEVITHPFESFFENKIQENPDNVINIFSLYSTYLRNGRVKKARAFLEPYIEKYPNSTIIKVYLIEAYAFGDDEKDEKMLQYLEDLKREDSDYYQSLVLEFLDTEKLFKKDVKSFETFIKKVKKATTLEQTRLGTDFFLAIRKEEPLKAKAVIDQIVSSDRVSLSTKVTFINFYKTLFKNESLFEKQLENIEDDYFTWQIMNKLGSHYYQSGRKREYEKFMTKHLGRYDFMNANVQRLARIKYDLGKFDESLEILDKALDNYPYALRVREMKGDIYLKKNDKKNALKWYEEKLARSASNLSLRRKIFDLKDKKDPFEIVKEKDRYEFIEANRGQNTENEYGLTILSDENLIMLYERGGSRFYANYIYEITSDNGIEIMKEYDLGLYGNYYIDKSEIVKPNGSVEQAERSGSNMVFNNLEIGDVIYISYESEYGSYGRFYKDYDNVFSAQGYHPIKEYSLRIITENNQPLNYEVLNGNMTFKNIEVDGMKGYEWTANNVPGIGTSEDYMKPMSDIGTRIHISTIKDWNEISDWYSDLVRSQIEVEDEVKNVIAKIFPNGHAGLTDEQKAKTIYDFITDEFTYSYVSFKQSGYVPQKPSKTITSKLGDCKDFSTLFVALASQVDLDANLVLILTSDYGENSLRLPSRDFNHCIVKSKIDGEDYFIELTDKFLPFKSFPETLDGAIALEIPFNATGSTNNIFNLKEVNFEPSIVTTDAIVTVTDDNYQATITTDVSSSASSYLRSLLDEESEKLKKENLESFIKNRSNEEIKLNELITANYEHESNKAILKAQVEVKAKPAKIGSLKTFKIPLFSQPYTKGIVEKDERQHDIVYKYYENANKYIETTLIEIPSGKQFIEIPENKSFNYKNHSYSMTFNKISANKVEVKIISETDTAIFLRKNMLPLNLM</sequence>
<dbReference type="Pfam" id="PF09976">
    <property type="entry name" value="TPR_21"/>
    <property type="match status" value="1"/>
</dbReference>
<dbReference type="InterPro" id="IPR024618">
    <property type="entry name" value="DUF3857"/>
</dbReference>
<comment type="caution">
    <text evidence="4">The sequence shown here is derived from an EMBL/GenBank/DDBJ whole genome shotgun (WGS) entry which is preliminary data.</text>
</comment>
<dbReference type="STRING" id="319236.BST91_05020"/>
<dbReference type="SUPFAM" id="SSF54001">
    <property type="entry name" value="Cysteine proteinases"/>
    <property type="match status" value="1"/>
</dbReference>
<dbReference type="Gene3D" id="2.60.40.3140">
    <property type="match status" value="1"/>
</dbReference>
<dbReference type="InterPro" id="IPR018704">
    <property type="entry name" value="SecYEG/CpoB_TPR"/>
</dbReference>
<dbReference type="Pfam" id="PF01841">
    <property type="entry name" value="Transglut_core"/>
    <property type="match status" value="1"/>
</dbReference>
<feature type="domain" description="DUF3857" evidence="3">
    <location>
        <begin position="731"/>
        <end position="816"/>
    </location>
</feature>
<dbReference type="Gene3D" id="3.10.620.30">
    <property type="match status" value="1"/>
</dbReference>
<dbReference type="Proteomes" id="UP000029221">
    <property type="component" value="Unassembled WGS sequence"/>
</dbReference>
<feature type="domain" description="Transglutaminase-like" evidence="1">
    <location>
        <begin position="880"/>
        <end position="976"/>
    </location>
</feature>
<feature type="domain" description="Ancillary SecYEG translocon subunit/Cell division coordinator CpoB TPR" evidence="2">
    <location>
        <begin position="553"/>
        <end position="617"/>
    </location>
</feature>
<evidence type="ECO:0000259" key="3">
    <source>
        <dbReference type="Pfam" id="PF12969"/>
    </source>
</evidence>
<accession>A0A090Q4V1</accession>
<evidence type="ECO:0000313" key="4">
    <source>
        <dbReference type="EMBL" id="GAK98119.1"/>
    </source>
</evidence>
<dbReference type="InterPro" id="IPR038765">
    <property type="entry name" value="Papain-like_cys_pep_sf"/>
</dbReference>
<evidence type="ECO:0000259" key="2">
    <source>
        <dbReference type="Pfam" id="PF09976"/>
    </source>
</evidence>
<dbReference type="SUPFAM" id="SSF48452">
    <property type="entry name" value="TPR-like"/>
    <property type="match status" value="1"/>
</dbReference>
<dbReference type="InterPro" id="IPR002931">
    <property type="entry name" value="Transglutaminase-like"/>
</dbReference>
<gene>
    <name evidence="4" type="ORF">JCM19294_752</name>
</gene>
<dbReference type="Pfam" id="PF12969">
    <property type="entry name" value="DUF3857"/>
    <property type="match status" value="1"/>
</dbReference>
<keyword evidence="5" id="KW-1185">Reference proteome</keyword>
<dbReference type="InterPro" id="IPR011990">
    <property type="entry name" value="TPR-like_helical_dom_sf"/>
</dbReference>
<dbReference type="Gene3D" id="1.25.40.10">
    <property type="entry name" value="Tetratricopeptide repeat domain"/>
    <property type="match status" value="2"/>
</dbReference>
<name>A0A090Q4V1_9FLAO</name>
<organism evidence="4 5">
    <name type="scientific">Nonlabens tegetincola</name>
    <dbReference type="NCBI Taxonomy" id="323273"/>
    <lineage>
        <taxon>Bacteria</taxon>
        <taxon>Pseudomonadati</taxon>
        <taxon>Bacteroidota</taxon>
        <taxon>Flavobacteriia</taxon>
        <taxon>Flavobacteriales</taxon>
        <taxon>Flavobacteriaceae</taxon>
        <taxon>Nonlabens</taxon>
    </lineage>
</organism>
<dbReference type="eggNOG" id="COG1305">
    <property type="taxonomic scope" value="Bacteria"/>
</dbReference>